<evidence type="ECO:0000259" key="1">
    <source>
        <dbReference type="Pfam" id="PF00248"/>
    </source>
</evidence>
<name>A0A0H2RWE5_9AGAM</name>
<dbReference type="SUPFAM" id="SSF51430">
    <property type="entry name" value="NAD(P)-linked oxidoreductase"/>
    <property type="match status" value="1"/>
</dbReference>
<dbReference type="PANTHER" id="PTHR42686:SF1">
    <property type="entry name" value="GH17980P-RELATED"/>
    <property type="match status" value="1"/>
</dbReference>
<feature type="domain" description="NADP-dependent oxidoreductase" evidence="1">
    <location>
        <begin position="43"/>
        <end position="366"/>
    </location>
</feature>
<dbReference type="STRING" id="27342.A0A0H2RWE5"/>
<evidence type="ECO:0000313" key="3">
    <source>
        <dbReference type="Proteomes" id="UP000053477"/>
    </source>
</evidence>
<dbReference type="GO" id="GO:0005829">
    <property type="term" value="C:cytosol"/>
    <property type="evidence" value="ECO:0007669"/>
    <property type="project" value="TreeGrafter"/>
</dbReference>
<dbReference type="InterPro" id="IPR020471">
    <property type="entry name" value="AKR"/>
</dbReference>
<dbReference type="GO" id="GO:0045290">
    <property type="term" value="F:D-arabinose 1-dehydrogenase [NAD(P)+] activity"/>
    <property type="evidence" value="ECO:0007669"/>
    <property type="project" value="TreeGrafter"/>
</dbReference>
<dbReference type="InParanoid" id="A0A0H2RWE5"/>
<dbReference type="InterPro" id="IPR036812">
    <property type="entry name" value="NAD(P)_OxRdtase_dom_sf"/>
</dbReference>
<sequence length="406" mass="44931">MVMPLDAPQPSFPLLSPEIFETFNDVPDAGEPLEAVGEMQLPPIVFGAGTFSNQYNEDGHLEGVTPLRTIRLALQSGINAFDTSAYYGPSEIIIGNALKTLKDEFPRSTYRLMTKCGRYGVYRENFDYSPSTIRKSVERSLARLHTTYLDVVYLHDVEFVVEAVLARSNGDHTTALTTEEKEYGLAEEQMGKVWGDGDRKFLGALAELRKMQSEGLIKHVGITGYPLPTLLRLSLLALHTAPFKPLDVLLSYSQSNLQNGAFAAFAPHFRNRAKIPQLLAASPLNMGLLTNSPPSWHPAPPALRDAVARSVKAVGEWPGGLPNVAIGFSIREKWDKKVVGNNTSEIPVVIGLSSPEEVKEAVRVWREVRSISVDEERLSMEQKVTFEMKESGYFGWAWESPAPPSE</sequence>
<reference evidence="2 3" key="1">
    <citation type="submission" date="2015-04" db="EMBL/GenBank/DDBJ databases">
        <title>Complete genome sequence of Schizopora paradoxa KUC8140, a cosmopolitan wood degrader in East Asia.</title>
        <authorList>
            <consortium name="DOE Joint Genome Institute"/>
            <person name="Min B."/>
            <person name="Park H."/>
            <person name="Jang Y."/>
            <person name="Kim J.-J."/>
            <person name="Kim K.H."/>
            <person name="Pangilinan J."/>
            <person name="Lipzen A."/>
            <person name="Riley R."/>
            <person name="Grigoriev I.V."/>
            <person name="Spatafora J.W."/>
            <person name="Choi I.-G."/>
        </authorList>
    </citation>
    <scope>NUCLEOTIDE SEQUENCE [LARGE SCALE GENOMIC DNA]</scope>
    <source>
        <strain evidence="2 3">KUC8140</strain>
    </source>
</reference>
<proteinExistence type="predicted"/>
<dbReference type="EMBL" id="KQ085917">
    <property type="protein sequence ID" value="KLO16375.1"/>
    <property type="molecule type" value="Genomic_DNA"/>
</dbReference>
<dbReference type="Proteomes" id="UP000053477">
    <property type="component" value="Unassembled WGS sequence"/>
</dbReference>
<dbReference type="Gene3D" id="3.20.20.100">
    <property type="entry name" value="NADP-dependent oxidoreductase domain"/>
    <property type="match status" value="1"/>
</dbReference>
<dbReference type="AlphaFoldDB" id="A0A0H2RWE5"/>
<organism evidence="2 3">
    <name type="scientific">Schizopora paradoxa</name>
    <dbReference type="NCBI Taxonomy" id="27342"/>
    <lineage>
        <taxon>Eukaryota</taxon>
        <taxon>Fungi</taxon>
        <taxon>Dikarya</taxon>
        <taxon>Basidiomycota</taxon>
        <taxon>Agaricomycotina</taxon>
        <taxon>Agaricomycetes</taxon>
        <taxon>Hymenochaetales</taxon>
        <taxon>Schizoporaceae</taxon>
        <taxon>Schizopora</taxon>
    </lineage>
</organism>
<dbReference type="PANTHER" id="PTHR42686">
    <property type="entry name" value="GH17980P-RELATED"/>
    <property type="match status" value="1"/>
</dbReference>
<protein>
    <submittedName>
        <fullName evidence="2">Aldo/keto reductase</fullName>
    </submittedName>
</protein>
<evidence type="ECO:0000313" key="2">
    <source>
        <dbReference type="EMBL" id="KLO16375.1"/>
    </source>
</evidence>
<dbReference type="InterPro" id="IPR023210">
    <property type="entry name" value="NADP_OxRdtase_dom"/>
</dbReference>
<dbReference type="GO" id="GO:0070485">
    <property type="term" value="P:dehydro-D-arabinono-1,4-lactone biosynthetic process"/>
    <property type="evidence" value="ECO:0007669"/>
    <property type="project" value="TreeGrafter"/>
</dbReference>
<accession>A0A0H2RWE5</accession>
<dbReference type="Pfam" id="PF00248">
    <property type="entry name" value="Aldo_ket_red"/>
    <property type="match status" value="1"/>
</dbReference>
<dbReference type="OrthoDB" id="5286008at2759"/>
<keyword evidence="3" id="KW-1185">Reference proteome</keyword>
<gene>
    <name evidence="2" type="ORF">SCHPADRAFT_869925</name>
</gene>